<reference evidence="2" key="1">
    <citation type="submission" date="2020-05" db="EMBL/GenBank/DDBJ databases">
        <authorList>
            <person name="Chiriac C."/>
            <person name="Salcher M."/>
            <person name="Ghai R."/>
            <person name="Kavagutti S V."/>
        </authorList>
    </citation>
    <scope>NUCLEOTIDE SEQUENCE</scope>
</reference>
<dbReference type="InterPro" id="IPR045079">
    <property type="entry name" value="Oxoprolinase-like"/>
</dbReference>
<evidence type="ECO:0000313" key="2">
    <source>
        <dbReference type="EMBL" id="CAB4672627.1"/>
    </source>
</evidence>
<dbReference type="PANTHER" id="PTHR11365">
    <property type="entry name" value="5-OXOPROLINASE RELATED"/>
    <property type="match status" value="1"/>
</dbReference>
<dbReference type="GO" id="GO:0006749">
    <property type="term" value="P:glutathione metabolic process"/>
    <property type="evidence" value="ECO:0007669"/>
    <property type="project" value="TreeGrafter"/>
</dbReference>
<dbReference type="Pfam" id="PF02538">
    <property type="entry name" value="Hydantoinase_B"/>
    <property type="match status" value="1"/>
</dbReference>
<proteinExistence type="predicted"/>
<accession>A0A6J6MEG7</accession>
<dbReference type="PANTHER" id="PTHR11365:SF23">
    <property type="entry name" value="HYPOTHETICAL 5-OXOPROLINASE (EUROFUNG)-RELATED"/>
    <property type="match status" value="1"/>
</dbReference>
<dbReference type="InterPro" id="IPR003692">
    <property type="entry name" value="Hydantoinase_B"/>
</dbReference>
<name>A0A6J6MEG7_9ZZZZ</name>
<feature type="domain" description="Hydantoinase B/oxoprolinase" evidence="1">
    <location>
        <begin position="3"/>
        <end position="521"/>
    </location>
</feature>
<dbReference type="EMBL" id="CAEZXN010000064">
    <property type="protein sequence ID" value="CAB4709314.1"/>
    <property type="molecule type" value="Genomic_DNA"/>
</dbReference>
<evidence type="ECO:0000259" key="1">
    <source>
        <dbReference type="Pfam" id="PF02538"/>
    </source>
</evidence>
<evidence type="ECO:0000313" key="3">
    <source>
        <dbReference type="EMBL" id="CAB4709314.1"/>
    </source>
</evidence>
<protein>
    <submittedName>
        <fullName evidence="2">Unannotated protein</fullName>
    </submittedName>
</protein>
<evidence type="ECO:0000313" key="4">
    <source>
        <dbReference type="EMBL" id="CAB4845286.1"/>
    </source>
</evidence>
<dbReference type="EMBL" id="CAEZXB010000007">
    <property type="protein sequence ID" value="CAB4672627.1"/>
    <property type="molecule type" value="Genomic_DNA"/>
</dbReference>
<dbReference type="GO" id="GO:0005829">
    <property type="term" value="C:cytosol"/>
    <property type="evidence" value="ECO:0007669"/>
    <property type="project" value="TreeGrafter"/>
</dbReference>
<organism evidence="2">
    <name type="scientific">freshwater metagenome</name>
    <dbReference type="NCBI Taxonomy" id="449393"/>
    <lineage>
        <taxon>unclassified sequences</taxon>
        <taxon>metagenomes</taxon>
        <taxon>ecological metagenomes</taxon>
    </lineage>
</organism>
<dbReference type="EMBL" id="CAFBAA010000053">
    <property type="protein sequence ID" value="CAB4845286.1"/>
    <property type="molecule type" value="Genomic_DNA"/>
</dbReference>
<gene>
    <name evidence="2" type="ORF">UFOPK2342_00542</name>
    <name evidence="3" type="ORF">UFOPK2423_01637</name>
    <name evidence="4" type="ORF">UFOPK3266_01516</name>
</gene>
<dbReference type="AlphaFoldDB" id="A0A6J6MEG7"/>
<sequence length="573" mass="61558">MIDSITVEVIRHSMLSACNEMARNLCRTAYNTIVYEIHDYGISLHDVDGNCIAEAPGIAIFSGANDFGVQKGIEFVGRENFKSGDVYLLNYPYWSAAHTLDALVFTPILVDNKLVGFSSCRVHLLDLKQKDAGYVLDSTDMSQEGIFFPCSKIYDQGVICDDIFNIIRFNSRFPERTIGDLQAQVSAVHTGDVRLKEIVAKFGLDSVVEAMEEINQHGERLSRAAVARLPKGTWSASDFLDSDGVVTDELVEMKVIVTVEDDRMIIDWRGTNKGAAGPINLPIGGTFAASRLAFKSLTTPDSNICAGNFRNLEILTTEGSLMHATPPMPTFTLWTGLLAPEVVTKALAQGLPDVVPACSGGDVCDVMALGVNPRNGAWWLEATNDAVGMGAHSGADGEDGIMHVTEPGCRNNPVEILESKAPMMIERYGYRQDTGGAGKHRGGVGIERAYKFLAPSTAIVINYKTLTRPWAVAGGNEGVKNTVIVHPGTPLEKEVSVSNNSFDVDGRIVNLTGGGGGWGNPFERASSAVAEDVKQGFVSVGKAKDDYGVVVDPKTFAVDESATAALRSKVGAK</sequence>
<dbReference type="GO" id="GO:0017168">
    <property type="term" value="F:5-oxoprolinase (ATP-hydrolyzing) activity"/>
    <property type="evidence" value="ECO:0007669"/>
    <property type="project" value="TreeGrafter"/>
</dbReference>